<dbReference type="InterPro" id="IPR029035">
    <property type="entry name" value="DHS-like_NAD/FAD-binding_dom"/>
</dbReference>
<sequence>MDEDTNITSYNSKQKEEVLVSRLVEAKNELSFVCFIGAGVSIAQGYPDWNQYVKQLIDYWRYHLDELVAEPETNRNTVDMNDTLFLESLHHMPVSNKRKVDLVNFILKDYCEAHDSKKTLELYNRHVLDFERKLFTEIEPTIAKNEILDELVKFEPIFITTNYDDQIEKSYERSISKTPIKIRNITEINGAVEQNSIIHIHGVPDIDCNPEFFVSSAKSYSNAYFLGENYNKISQLLKDKNSPVFLFIGCSMEEDEILSLLKNLEEFSNLTSYALMKLDQLNPSDPVNQRKKNIIEKYYKIEHNVEIIWFGTEFSDLPVFIKKIGERFHELRESAPADPEELRKELTF</sequence>
<accession>A0A376GWA6</accession>
<protein>
    <submittedName>
        <fullName evidence="1">Uncharacterized protein</fullName>
    </submittedName>
</protein>
<dbReference type="EMBL" id="UFYW01000001">
    <property type="protein sequence ID" value="STD81962.1"/>
    <property type="molecule type" value="Genomic_DNA"/>
</dbReference>
<organism evidence="1 2">
    <name type="scientific">Enterococcus gallinarum</name>
    <dbReference type="NCBI Taxonomy" id="1353"/>
    <lineage>
        <taxon>Bacteria</taxon>
        <taxon>Bacillati</taxon>
        <taxon>Bacillota</taxon>
        <taxon>Bacilli</taxon>
        <taxon>Lactobacillales</taxon>
        <taxon>Enterococcaceae</taxon>
        <taxon>Enterococcus</taxon>
    </lineage>
</organism>
<dbReference type="SUPFAM" id="SSF52467">
    <property type="entry name" value="DHS-like NAD/FAD-binding domain"/>
    <property type="match status" value="1"/>
</dbReference>
<evidence type="ECO:0000313" key="1">
    <source>
        <dbReference type="EMBL" id="STD81962.1"/>
    </source>
</evidence>
<keyword evidence="2" id="KW-1185">Reference proteome</keyword>
<evidence type="ECO:0000313" key="2">
    <source>
        <dbReference type="Proteomes" id="UP000254807"/>
    </source>
</evidence>
<proteinExistence type="predicted"/>
<dbReference type="Proteomes" id="UP000254807">
    <property type="component" value="Unassembled WGS sequence"/>
</dbReference>
<dbReference type="Pfam" id="PF13289">
    <property type="entry name" value="SIR2_2"/>
    <property type="match status" value="1"/>
</dbReference>
<dbReference type="RefSeq" id="WP_082709502.1">
    <property type="nucleotide sequence ID" value="NZ_JARPZP010000029.1"/>
</dbReference>
<name>A0A376GWA6_ENTGA</name>
<gene>
    <name evidence="1" type="ORF">NCTC12360_00380</name>
</gene>
<dbReference type="AlphaFoldDB" id="A0A376GWA6"/>
<reference evidence="1 2" key="1">
    <citation type="submission" date="2018-06" db="EMBL/GenBank/DDBJ databases">
        <authorList>
            <consortium name="Pathogen Informatics"/>
            <person name="Doyle S."/>
        </authorList>
    </citation>
    <scope>NUCLEOTIDE SEQUENCE [LARGE SCALE GENOMIC DNA]</scope>
    <source>
        <strain evidence="1 2">NCTC12360</strain>
    </source>
</reference>